<dbReference type="EMBL" id="JAAMPC010000007">
    <property type="protein sequence ID" value="KAG2305239.1"/>
    <property type="molecule type" value="Genomic_DNA"/>
</dbReference>
<comment type="caution">
    <text evidence="2">The sequence shown here is derived from an EMBL/GenBank/DDBJ whole genome shotgun (WGS) entry which is preliminary data.</text>
</comment>
<dbReference type="OrthoDB" id="1113053at2759"/>
<evidence type="ECO:0000313" key="3">
    <source>
        <dbReference type="Proteomes" id="UP000886595"/>
    </source>
</evidence>
<name>A0A8X7SDQ3_BRACI</name>
<sequence length="116" mass="12730">MAPPPPDVPAHALNVALGEVREYMHLYASCVDPTESAARKERTRQAEENGELVEIAASMARTTLEAQRIEPPMLRQEITPERLPALQRIGPVSASRSALQRLGPLNDTQEPEGIPQ</sequence>
<evidence type="ECO:0000256" key="1">
    <source>
        <dbReference type="SAM" id="MobiDB-lite"/>
    </source>
</evidence>
<organism evidence="2 3">
    <name type="scientific">Brassica carinata</name>
    <name type="common">Ethiopian mustard</name>
    <name type="synonym">Abyssinian cabbage</name>
    <dbReference type="NCBI Taxonomy" id="52824"/>
    <lineage>
        <taxon>Eukaryota</taxon>
        <taxon>Viridiplantae</taxon>
        <taxon>Streptophyta</taxon>
        <taxon>Embryophyta</taxon>
        <taxon>Tracheophyta</taxon>
        <taxon>Spermatophyta</taxon>
        <taxon>Magnoliopsida</taxon>
        <taxon>eudicotyledons</taxon>
        <taxon>Gunneridae</taxon>
        <taxon>Pentapetalae</taxon>
        <taxon>rosids</taxon>
        <taxon>malvids</taxon>
        <taxon>Brassicales</taxon>
        <taxon>Brassicaceae</taxon>
        <taxon>Brassiceae</taxon>
        <taxon>Brassica</taxon>
    </lineage>
</organism>
<keyword evidence="3" id="KW-1185">Reference proteome</keyword>
<feature type="region of interest" description="Disordered" evidence="1">
    <location>
        <begin position="87"/>
        <end position="116"/>
    </location>
</feature>
<evidence type="ECO:0000313" key="2">
    <source>
        <dbReference type="EMBL" id="KAG2305239.1"/>
    </source>
</evidence>
<protein>
    <submittedName>
        <fullName evidence="2">Uncharacterized protein</fullName>
    </submittedName>
</protein>
<dbReference type="AlphaFoldDB" id="A0A8X7SDQ3"/>
<dbReference type="Proteomes" id="UP000886595">
    <property type="component" value="Unassembled WGS sequence"/>
</dbReference>
<gene>
    <name evidence="2" type="ORF">Bca52824_033890</name>
</gene>
<proteinExistence type="predicted"/>
<reference evidence="2 3" key="1">
    <citation type="submission" date="2020-02" db="EMBL/GenBank/DDBJ databases">
        <authorList>
            <person name="Ma Q."/>
            <person name="Huang Y."/>
            <person name="Song X."/>
            <person name="Pei D."/>
        </authorList>
    </citation>
    <scope>NUCLEOTIDE SEQUENCE [LARGE SCALE GENOMIC DNA]</scope>
    <source>
        <strain evidence="2">Sxm20200214</strain>
        <tissue evidence="2">Leaf</tissue>
    </source>
</reference>
<accession>A0A8X7SDQ3</accession>